<reference evidence="3" key="1">
    <citation type="journal article" date="2012" name="Appl. Environ. Microbiol.">
        <title>Identification of the haloarchaeal phasin (PhaP) that functions in polyhydroxyalkanoate accumulation and granule formation in Haloferax mediterranei.</title>
        <authorList>
            <person name="Cai S."/>
            <person name="Cai L."/>
            <person name="Liu H."/>
            <person name="Liu X."/>
            <person name="Han J."/>
            <person name="Zhou J."/>
            <person name="Xiang H."/>
        </authorList>
    </citation>
    <scope>NUCLEOTIDE SEQUENCE</scope>
    <source>
        <strain evidence="3">CGMCC 1.2087</strain>
    </source>
</reference>
<dbReference type="RefSeq" id="WP_004059249.1">
    <property type="nucleotide sequence ID" value="NC_017941.2"/>
</dbReference>
<dbReference type="Proteomes" id="UP000011603">
    <property type="component" value="Unassembled WGS sequence"/>
</dbReference>
<sequence length="125" mass="13476">MTTTTNSTRLVGIVLLALAALFVLPVLFGMSGAFGATPMGWGGGWMHDTWMHGGTGGGVPWWMWGMGLLGQLLVLAVLIGGGVLLFRAVSNDGHDDALSELRSAYARGDIDDEEFERRRARLERN</sequence>
<keyword evidence="1" id="KW-0472">Membrane</keyword>
<dbReference type="EMBL" id="AOLO01000009">
    <property type="protein sequence ID" value="ELZ99924.1"/>
    <property type="molecule type" value="Genomic_DNA"/>
</dbReference>
<dbReference type="Proteomes" id="UP000006469">
    <property type="component" value="Chromosome"/>
</dbReference>
<evidence type="ECO:0000313" key="3">
    <source>
        <dbReference type="EMBL" id="AFK19605.1"/>
    </source>
</evidence>
<dbReference type="KEGG" id="hme:HFX_1908"/>
<accession>I3R5U5</accession>
<evidence type="ECO:0000313" key="9">
    <source>
        <dbReference type="Proteomes" id="UP000027075"/>
    </source>
</evidence>
<reference evidence="3 7" key="2">
    <citation type="journal article" date="2012" name="J. Bacteriol.">
        <title>Complete genome sequence of the metabolically versatile halophilic archaeon Haloferax mediterranei, a poly(3-hydroxybutyrate-co-3-hydroxyvalerate) producer.</title>
        <authorList>
            <person name="Han J."/>
            <person name="Zhang F."/>
            <person name="Hou J."/>
            <person name="Liu X."/>
            <person name="Li M."/>
            <person name="Liu H."/>
            <person name="Cai L."/>
            <person name="Zhang B."/>
            <person name="Chen Y."/>
            <person name="Zhou J."/>
            <person name="Hu S."/>
            <person name="Xiang H."/>
        </authorList>
    </citation>
    <scope>NUCLEOTIDE SEQUENCE [LARGE SCALE GENOMIC DNA]</scope>
    <source>
        <strain evidence="7">ATCC 33500 / DSM 1411 / JCM 8866 / NBRC 14739 / NCIMB 2177 / R-4</strain>
        <strain evidence="3">CGMCC 1.2087</strain>
    </source>
</reference>
<dbReference type="EMBL" id="CP001868">
    <property type="protein sequence ID" value="AFK19605.1"/>
    <property type="molecule type" value="Genomic_DNA"/>
</dbReference>
<reference evidence="6 10" key="6">
    <citation type="submission" date="2019-04" db="EMBL/GenBank/DDBJ databases">
        <title>Methylomes of two halophilic Archaea, Haloarcula marismortui and Haloferax mediterranei.</title>
        <authorList>
            <person name="DasSarma S."/>
            <person name="DasSarma P."/>
            <person name="DasSarma S."/>
            <person name="Fomenkov A."/>
            <person name="Vincze T."/>
            <person name="Anton B.P."/>
            <person name="Roberts R.J."/>
        </authorList>
    </citation>
    <scope>NUCLEOTIDE SEQUENCE [LARGE SCALE GENOMIC DNA]</scope>
    <source>
        <strain evidence="6">ATCC 33500</strain>
        <strain evidence="10">ATCC 33500 / DSM 1411 / JCM 8866 / NBRC 14739 / NCIMB 2177 / R-4</strain>
    </source>
</reference>
<dbReference type="Proteomes" id="UP000299011">
    <property type="component" value="Chromosome"/>
</dbReference>
<evidence type="ECO:0000256" key="1">
    <source>
        <dbReference type="SAM" id="Phobius"/>
    </source>
</evidence>
<dbReference type="EMBL" id="CP007551">
    <property type="protein sequence ID" value="AHZ22997.1"/>
    <property type="molecule type" value="Genomic_DNA"/>
</dbReference>
<evidence type="ECO:0000313" key="10">
    <source>
        <dbReference type="Proteomes" id="UP000299011"/>
    </source>
</evidence>
<evidence type="ECO:0000313" key="6">
    <source>
        <dbReference type="EMBL" id="QCQ74139.1"/>
    </source>
</evidence>
<dbReference type="GeneID" id="40155179"/>
<name>I3R5U5_HALMT</name>
<gene>
    <name evidence="3" type="ordered locus">HFX_1908</name>
    <name evidence="4" type="ORF">BM92_10265</name>
    <name evidence="5" type="ORF">C439_11333</name>
    <name evidence="6" type="ORF">E6P09_02140</name>
</gene>
<dbReference type="Pfam" id="PF09851">
    <property type="entry name" value="SHOCT"/>
    <property type="match status" value="1"/>
</dbReference>
<dbReference type="EMBL" id="CP039139">
    <property type="protein sequence ID" value="QCQ74139.1"/>
    <property type="molecule type" value="Genomic_DNA"/>
</dbReference>
<evidence type="ECO:0000313" key="8">
    <source>
        <dbReference type="Proteomes" id="UP000011603"/>
    </source>
</evidence>
<proteinExistence type="predicted"/>
<keyword evidence="8" id="KW-1185">Reference proteome</keyword>
<keyword evidence="1" id="KW-1133">Transmembrane helix</keyword>
<dbReference type="Proteomes" id="UP000027075">
    <property type="component" value="Chromosome"/>
</dbReference>
<reference evidence="3" key="5">
    <citation type="submission" date="2014-05" db="EMBL/GenBank/DDBJ databases">
        <authorList>
            <person name="Wang L."/>
            <person name="Yang H."/>
            <person name="Xiang H."/>
        </authorList>
    </citation>
    <scope>NUCLEOTIDE SEQUENCE</scope>
    <source>
        <strain evidence="3">CGMCC 1.2087</strain>
    </source>
</reference>
<dbReference type="InterPro" id="IPR018649">
    <property type="entry name" value="SHOCT"/>
</dbReference>
<reference evidence="5 8" key="3">
    <citation type="journal article" date="2014" name="PLoS Genet.">
        <title>Phylogenetically driven sequencing of extremely halophilic archaea reveals strategies for static and dynamic osmo-response.</title>
        <authorList>
            <person name="Becker E.A."/>
            <person name="Seitzer P.M."/>
            <person name="Tritt A."/>
            <person name="Larsen D."/>
            <person name="Krusor M."/>
            <person name="Yao A.I."/>
            <person name="Wu D."/>
            <person name="Madern D."/>
            <person name="Eisen J.A."/>
            <person name="Darling A.E."/>
            <person name="Facciotti M.T."/>
        </authorList>
    </citation>
    <scope>NUCLEOTIDE SEQUENCE [LARGE SCALE GENOMIC DNA]</scope>
    <source>
        <strain evidence="5">ATCC 33500</strain>
        <strain evidence="8">ATCC 33500 / DSM 1411 / JCM 8866 / NBRC 14739 / NCIMB 2177 / R-4</strain>
    </source>
</reference>
<evidence type="ECO:0000313" key="4">
    <source>
        <dbReference type="EMBL" id="AHZ22997.1"/>
    </source>
</evidence>
<organism evidence="3 7">
    <name type="scientific">Haloferax mediterranei (strain ATCC 33500 / DSM 1411 / JCM 8866 / NBRC 14739 / NCIMB 2177 / R-4)</name>
    <name type="common">Halobacterium mediterranei</name>
    <dbReference type="NCBI Taxonomy" id="523841"/>
    <lineage>
        <taxon>Archaea</taxon>
        <taxon>Methanobacteriati</taxon>
        <taxon>Methanobacteriota</taxon>
        <taxon>Stenosarchaea group</taxon>
        <taxon>Halobacteria</taxon>
        <taxon>Halobacteriales</taxon>
        <taxon>Haloferacaceae</taxon>
        <taxon>Haloferax</taxon>
    </lineage>
</organism>
<dbReference type="AlphaFoldDB" id="I3R5U5"/>
<keyword evidence="1" id="KW-0812">Transmembrane</keyword>
<feature type="transmembrane region" description="Helical" evidence="1">
    <location>
        <begin position="59"/>
        <end position="86"/>
    </location>
</feature>
<evidence type="ECO:0000313" key="5">
    <source>
        <dbReference type="EMBL" id="ELZ99924.1"/>
    </source>
</evidence>
<protein>
    <submittedName>
        <fullName evidence="6">SHOCT domain-containing protein</fullName>
    </submittedName>
</protein>
<evidence type="ECO:0000313" key="7">
    <source>
        <dbReference type="Proteomes" id="UP000006469"/>
    </source>
</evidence>
<feature type="domain" description="SHOCT" evidence="2">
    <location>
        <begin position="96"/>
        <end position="122"/>
    </location>
</feature>
<reference evidence="4 9" key="4">
    <citation type="submission" date="2014-04" db="EMBL/GenBank/DDBJ databases">
        <title>Transcriptional profiles of Haloferax mediterranei on the basis of nitrogen availability.</title>
        <authorList>
            <person name="Bautista V."/>
        </authorList>
    </citation>
    <scope>NUCLEOTIDE SEQUENCE [LARGE SCALE GENOMIC DNA]</scope>
    <source>
        <strain evidence="4">ATCC 33500</strain>
        <strain evidence="9">ATCC 33500 / DSM 1411 / JCM 8866 / NBRC 14739 / NCIMB 2177 / R-4</strain>
    </source>
</reference>
<evidence type="ECO:0000259" key="2">
    <source>
        <dbReference type="Pfam" id="PF09851"/>
    </source>
</evidence>
<dbReference type="PaxDb" id="523841-HFX_1908"/>
<dbReference type="HOGENOM" id="CLU_155662_0_0_2"/>
<dbReference type="PATRIC" id="fig|523841.21.peg.2292"/>
<dbReference type="eggNOG" id="arCOG03909">
    <property type="taxonomic scope" value="Archaea"/>
</dbReference>